<organism evidence="1 2">
    <name type="scientific">Cetraspora pellucida</name>
    <dbReference type="NCBI Taxonomy" id="1433469"/>
    <lineage>
        <taxon>Eukaryota</taxon>
        <taxon>Fungi</taxon>
        <taxon>Fungi incertae sedis</taxon>
        <taxon>Mucoromycota</taxon>
        <taxon>Glomeromycotina</taxon>
        <taxon>Glomeromycetes</taxon>
        <taxon>Diversisporales</taxon>
        <taxon>Gigasporaceae</taxon>
        <taxon>Cetraspora</taxon>
    </lineage>
</organism>
<evidence type="ECO:0000313" key="1">
    <source>
        <dbReference type="EMBL" id="CAG8714606.1"/>
    </source>
</evidence>
<dbReference type="AlphaFoldDB" id="A0A9N9N9H5"/>
<keyword evidence="2" id="KW-1185">Reference proteome</keyword>
<sequence length="82" mass="9205">MLLLFSEQSIFIVLESNVFKEVDEGKVLVENKKTVLEKNGIVVLDNSEKDEKIQAISAADEASTAYKEIKVYISQSTTPNQR</sequence>
<protein>
    <submittedName>
        <fullName evidence="1">15727_t:CDS:1</fullName>
    </submittedName>
</protein>
<proteinExistence type="predicted"/>
<comment type="caution">
    <text evidence="1">The sequence shown here is derived from an EMBL/GenBank/DDBJ whole genome shotgun (WGS) entry which is preliminary data.</text>
</comment>
<evidence type="ECO:0000313" key="2">
    <source>
        <dbReference type="Proteomes" id="UP000789759"/>
    </source>
</evidence>
<dbReference type="Proteomes" id="UP000789759">
    <property type="component" value="Unassembled WGS sequence"/>
</dbReference>
<reference evidence="1" key="1">
    <citation type="submission" date="2021-06" db="EMBL/GenBank/DDBJ databases">
        <authorList>
            <person name="Kallberg Y."/>
            <person name="Tangrot J."/>
            <person name="Rosling A."/>
        </authorList>
    </citation>
    <scope>NUCLEOTIDE SEQUENCE</scope>
    <source>
        <strain evidence="1">FL966</strain>
    </source>
</reference>
<dbReference type="OrthoDB" id="2423653at2759"/>
<gene>
    <name evidence="1" type="ORF">CPELLU_LOCUS12516</name>
</gene>
<accession>A0A9N9N9H5</accession>
<dbReference type="EMBL" id="CAJVQA010012210">
    <property type="protein sequence ID" value="CAG8714606.1"/>
    <property type="molecule type" value="Genomic_DNA"/>
</dbReference>
<name>A0A9N9N9H5_9GLOM</name>